<organism evidence="1 2">
    <name type="scientific">Algoriphagus alkaliphilus</name>
    <dbReference type="NCBI Taxonomy" id="279824"/>
    <lineage>
        <taxon>Bacteria</taxon>
        <taxon>Pseudomonadati</taxon>
        <taxon>Bacteroidota</taxon>
        <taxon>Cytophagia</taxon>
        <taxon>Cytophagales</taxon>
        <taxon>Cyclobacteriaceae</taxon>
        <taxon>Algoriphagus</taxon>
    </lineage>
</organism>
<evidence type="ECO:0000313" key="1">
    <source>
        <dbReference type="EMBL" id="SDA42136.1"/>
    </source>
</evidence>
<protein>
    <submittedName>
        <fullName evidence="1">Uncharacterized protein</fullName>
    </submittedName>
</protein>
<accession>A0A1G5V9R2</accession>
<proteinExistence type="predicted"/>
<gene>
    <name evidence="1" type="ORF">SAMN03080617_00346</name>
</gene>
<reference evidence="2" key="1">
    <citation type="submission" date="2016-10" db="EMBL/GenBank/DDBJ databases">
        <authorList>
            <person name="Varghese N."/>
            <person name="Submissions S."/>
        </authorList>
    </citation>
    <scope>NUCLEOTIDE SEQUENCE [LARGE SCALE GENOMIC DNA]</scope>
    <source>
        <strain evidence="2">DSM 22703</strain>
    </source>
</reference>
<dbReference type="STRING" id="279824.SAMN03080617_00346"/>
<evidence type="ECO:0000313" key="2">
    <source>
        <dbReference type="Proteomes" id="UP000198756"/>
    </source>
</evidence>
<name>A0A1G5V9R2_9BACT</name>
<dbReference type="RefSeq" id="WP_139183544.1">
    <property type="nucleotide sequence ID" value="NZ_FMXE01000003.1"/>
</dbReference>
<keyword evidence="2" id="KW-1185">Reference proteome</keyword>
<sequence length="138" mass="16314">MKKLLKSLKVRILMLILLLPLVSLLYAFIPNSKNPVMTEISLDEGKAWWFTYHSNDFSKKAYVSRVYNNDCNHCRNEINAAFRKWLVMNDYLTQVSGDLYSQHDASESSLQKRRDEYIYKYKQMGYSVINVSFTYTED</sequence>
<dbReference type="EMBL" id="FMXE01000003">
    <property type="protein sequence ID" value="SDA42136.1"/>
    <property type="molecule type" value="Genomic_DNA"/>
</dbReference>
<dbReference type="AlphaFoldDB" id="A0A1G5V9R2"/>
<dbReference type="Proteomes" id="UP000198756">
    <property type="component" value="Unassembled WGS sequence"/>
</dbReference>